<keyword evidence="3" id="KW-1185">Reference proteome</keyword>
<feature type="region of interest" description="Disordered" evidence="1">
    <location>
        <begin position="80"/>
        <end position="101"/>
    </location>
</feature>
<evidence type="ECO:0000313" key="3">
    <source>
        <dbReference type="Proteomes" id="UP000070544"/>
    </source>
</evidence>
<evidence type="ECO:0000313" key="2">
    <source>
        <dbReference type="EMBL" id="KXS11311.1"/>
    </source>
</evidence>
<reference evidence="2 3" key="1">
    <citation type="journal article" date="2015" name="Genome Biol. Evol.">
        <title>Phylogenomic analyses indicate that early fungi evolved digesting cell walls of algal ancestors of land plants.</title>
        <authorList>
            <person name="Chang Y."/>
            <person name="Wang S."/>
            <person name="Sekimoto S."/>
            <person name="Aerts A.L."/>
            <person name="Choi C."/>
            <person name="Clum A."/>
            <person name="LaButti K.M."/>
            <person name="Lindquist E.A."/>
            <person name="Yee Ngan C."/>
            <person name="Ohm R.A."/>
            <person name="Salamov A.A."/>
            <person name="Grigoriev I.V."/>
            <person name="Spatafora J.W."/>
            <person name="Berbee M.L."/>
        </authorList>
    </citation>
    <scope>NUCLEOTIDE SEQUENCE [LARGE SCALE GENOMIC DNA]</scope>
    <source>
        <strain evidence="2 3">JEL478</strain>
    </source>
</reference>
<dbReference type="EMBL" id="KQ965803">
    <property type="protein sequence ID" value="KXS11311.1"/>
    <property type="molecule type" value="Genomic_DNA"/>
</dbReference>
<sequence>MGPERFAWVLRKAREHSAEWHAYRAKLERVTGKKATQEDMLRFLRDECGVEIYAGNAQGVMGTATVPVHGPYYAHHLEDESPASAAGSSTPADDSAAKNTSPLDALEQALGTSSALSTPSRSPAHDIDTLLGNLMVSYQAPTPLVTVQGRRVPSRTNRLQKPKHLVGVAGFVAELRVANAMDIDYGRDMLNKFDVAEARWSSIPDAGVWYAPPPDHARKGGKKRGNVDEEPEHDWRGIGNVRPTIQLRIAVDRSGRPSAMRTRAEAMRRAAEAGAGAGAGFGVGPAGAGQKGMAPSLLRLAQLTSARQKQQQQQQQGGGSEGGDPMLARLNELSKGKK</sequence>
<protein>
    <submittedName>
        <fullName evidence="2">Uncharacterized protein</fullName>
    </submittedName>
</protein>
<dbReference type="Proteomes" id="UP000070544">
    <property type="component" value="Unassembled WGS sequence"/>
</dbReference>
<name>A0A139A3F9_GONPJ</name>
<dbReference type="OrthoDB" id="10522811at2759"/>
<gene>
    <name evidence="2" type="ORF">M427DRAFT_60723</name>
</gene>
<feature type="compositionally biased region" description="Low complexity" evidence="1">
    <location>
        <begin position="82"/>
        <end position="94"/>
    </location>
</feature>
<organism evidence="2 3">
    <name type="scientific">Gonapodya prolifera (strain JEL478)</name>
    <name type="common">Monoblepharis prolifera</name>
    <dbReference type="NCBI Taxonomy" id="1344416"/>
    <lineage>
        <taxon>Eukaryota</taxon>
        <taxon>Fungi</taxon>
        <taxon>Fungi incertae sedis</taxon>
        <taxon>Chytridiomycota</taxon>
        <taxon>Chytridiomycota incertae sedis</taxon>
        <taxon>Monoblepharidomycetes</taxon>
        <taxon>Monoblepharidales</taxon>
        <taxon>Gonapodyaceae</taxon>
        <taxon>Gonapodya</taxon>
    </lineage>
</organism>
<accession>A0A139A3F9</accession>
<feature type="region of interest" description="Disordered" evidence="1">
    <location>
        <begin position="286"/>
        <end position="338"/>
    </location>
</feature>
<dbReference type="AlphaFoldDB" id="A0A139A3F9"/>
<proteinExistence type="predicted"/>
<evidence type="ECO:0000256" key="1">
    <source>
        <dbReference type="SAM" id="MobiDB-lite"/>
    </source>
</evidence>
<feature type="region of interest" description="Disordered" evidence="1">
    <location>
        <begin position="211"/>
        <end position="237"/>
    </location>
</feature>